<feature type="domain" description="TPM" evidence="1">
    <location>
        <begin position="21"/>
        <end position="143"/>
    </location>
</feature>
<dbReference type="PANTHER" id="PTHR30373:SF8">
    <property type="entry name" value="BLL7265 PROTEIN"/>
    <property type="match status" value="1"/>
</dbReference>
<dbReference type="RefSeq" id="WP_091535622.1">
    <property type="nucleotide sequence ID" value="NZ_FOOC01000017.1"/>
</dbReference>
<evidence type="ECO:0000313" key="2">
    <source>
        <dbReference type="EMBL" id="SFF65148.1"/>
    </source>
</evidence>
<dbReference type="EMBL" id="FOOC01000017">
    <property type="protein sequence ID" value="SFF65148.1"/>
    <property type="molecule type" value="Genomic_DNA"/>
</dbReference>
<dbReference type="Gene3D" id="3.10.310.50">
    <property type="match status" value="1"/>
</dbReference>
<evidence type="ECO:0000313" key="3">
    <source>
        <dbReference type="Proteomes" id="UP000199771"/>
    </source>
</evidence>
<dbReference type="Pfam" id="PF04536">
    <property type="entry name" value="TPM_phosphatase"/>
    <property type="match status" value="1"/>
</dbReference>
<evidence type="ECO:0000259" key="1">
    <source>
        <dbReference type="Pfam" id="PF04536"/>
    </source>
</evidence>
<gene>
    <name evidence="2" type="ORF">SAMN04488120_11732</name>
</gene>
<proteinExistence type="predicted"/>
<dbReference type="InterPro" id="IPR007621">
    <property type="entry name" value="TPM_dom"/>
</dbReference>
<accession>A0A1I2KFK1</accession>
<keyword evidence="3" id="KW-1185">Reference proteome</keyword>
<dbReference type="STRING" id="1076937.SAMN04488120_11732"/>
<organism evidence="2 3">
    <name type="scientific">Fontimonas thermophila</name>
    <dbReference type="NCBI Taxonomy" id="1076937"/>
    <lineage>
        <taxon>Bacteria</taxon>
        <taxon>Pseudomonadati</taxon>
        <taxon>Pseudomonadota</taxon>
        <taxon>Gammaproteobacteria</taxon>
        <taxon>Nevskiales</taxon>
        <taxon>Nevskiaceae</taxon>
        <taxon>Fontimonas</taxon>
    </lineage>
</organism>
<dbReference type="Proteomes" id="UP000199771">
    <property type="component" value="Unassembled WGS sequence"/>
</dbReference>
<name>A0A1I2KFK1_9GAMM</name>
<reference evidence="2 3" key="1">
    <citation type="submission" date="2016-10" db="EMBL/GenBank/DDBJ databases">
        <authorList>
            <person name="de Groot N.N."/>
        </authorList>
    </citation>
    <scope>NUCLEOTIDE SEQUENCE [LARGE SCALE GENOMIC DNA]</scope>
    <source>
        <strain evidence="2 3">DSM 23609</strain>
    </source>
</reference>
<dbReference type="OrthoDB" id="5683663at2"/>
<protein>
    <submittedName>
        <fullName evidence="2">TLP18.3, Psb32 and MOLO-1 founding protein of phosphatase</fullName>
    </submittedName>
</protein>
<dbReference type="PANTHER" id="PTHR30373">
    <property type="entry name" value="UPF0603 PROTEIN YGCG"/>
    <property type="match status" value="1"/>
</dbReference>
<dbReference type="AlphaFoldDB" id="A0A1I2KFK1"/>
<sequence>MDVLRMLRHLCVGDWWLRRTFPPSALAAIERAIRACEERHAGEIRFVVETALPWAALRRGVTPRERALEVFALQGVWDTEHNNGVLIFVLLADRDVEIVADRGVAGGRVAAAEWEACCRVMEQHFREGRFLQGAIAGIEAVAEVLRRHPPGRKGPANELPDAPVVL</sequence>